<dbReference type="Pfam" id="PF04773">
    <property type="entry name" value="FecR"/>
    <property type="match status" value="1"/>
</dbReference>
<proteinExistence type="predicted"/>
<gene>
    <name evidence="3" type="ORF">SAMN04488024_103206</name>
</gene>
<accession>A0A1G6Q0D1</accession>
<evidence type="ECO:0000259" key="2">
    <source>
        <dbReference type="Pfam" id="PF04773"/>
    </source>
</evidence>
<dbReference type="Proteomes" id="UP000199455">
    <property type="component" value="Unassembled WGS sequence"/>
</dbReference>
<evidence type="ECO:0000313" key="4">
    <source>
        <dbReference type="Proteomes" id="UP000199455"/>
    </source>
</evidence>
<keyword evidence="4" id="KW-1185">Reference proteome</keyword>
<keyword evidence="1" id="KW-0812">Transmembrane</keyword>
<feature type="domain" description="FecR protein" evidence="2">
    <location>
        <begin position="100"/>
        <end position="191"/>
    </location>
</feature>
<protein>
    <submittedName>
        <fullName evidence="3">FecR family protein</fullName>
    </submittedName>
</protein>
<keyword evidence="1" id="KW-0472">Membrane</keyword>
<dbReference type="PANTHER" id="PTHR30273:SF2">
    <property type="entry name" value="PROTEIN FECR"/>
    <property type="match status" value="1"/>
</dbReference>
<dbReference type="EMBL" id="FMZH01000003">
    <property type="protein sequence ID" value="SDC85769.1"/>
    <property type="molecule type" value="Genomic_DNA"/>
</dbReference>
<organism evidence="3 4">
    <name type="scientific">Pedobacter soli</name>
    <dbReference type="NCBI Taxonomy" id="390242"/>
    <lineage>
        <taxon>Bacteria</taxon>
        <taxon>Pseudomonadati</taxon>
        <taxon>Bacteroidota</taxon>
        <taxon>Sphingobacteriia</taxon>
        <taxon>Sphingobacteriales</taxon>
        <taxon>Sphingobacteriaceae</taxon>
        <taxon>Pedobacter</taxon>
    </lineage>
</organism>
<dbReference type="AlphaFoldDB" id="A0A1G6Q0D1"/>
<dbReference type="InterPro" id="IPR006860">
    <property type="entry name" value="FecR"/>
</dbReference>
<keyword evidence="1" id="KW-1133">Transmembrane helix</keyword>
<dbReference type="PANTHER" id="PTHR30273">
    <property type="entry name" value="PERIPLASMIC SIGNAL SENSOR AND SIGMA FACTOR ACTIVATOR FECR-RELATED"/>
    <property type="match status" value="1"/>
</dbReference>
<feature type="transmembrane region" description="Helical" evidence="1">
    <location>
        <begin position="69"/>
        <end position="90"/>
    </location>
</feature>
<dbReference type="Gene3D" id="2.60.120.1440">
    <property type="match status" value="1"/>
</dbReference>
<sequence>MHYLEHLVEKEEKGTITEAESRLLESFFSNEYQSAEWDGEQMGKKAAVSAEIYTQIKKRAHFTKSWTSYIKYAAAALVALTVGAGILLNAKINPKAITLSTAANIDSVKLVDGSTVYLAAHSSFRYPQHFTHNIRAVTLLKGNAFFKVAKDHKHPFIITSGAVITKVLGTSFYIGLNNDQVRVKVITGRVQVCWGKQMIFLKPTENLVFRPGEGLRKVQTQ</sequence>
<reference evidence="4" key="1">
    <citation type="submission" date="2016-10" db="EMBL/GenBank/DDBJ databases">
        <authorList>
            <person name="Varghese N."/>
            <person name="Submissions S."/>
        </authorList>
    </citation>
    <scope>NUCLEOTIDE SEQUENCE [LARGE SCALE GENOMIC DNA]</scope>
    <source>
        <strain evidence="4">DSM 18609</strain>
    </source>
</reference>
<evidence type="ECO:0000313" key="3">
    <source>
        <dbReference type="EMBL" id="SDC85769.1"/>
    </source>
</evidence>
<dbReference type="STRING" id="390242.SAMN04488024_103206"/>
<name>A0A1G6Q0D1_9SPHI</name>
<dbReference type="InterPro" id="IPR012373">
    <property type="entry name" value="Ferrdict_sens_TM"/>
</dbReference>
<evidence type="ECO:0000256" key="1">
    <source>
        <dbReference type="SAM" id="Phobius"/>
    </source>
</evidence>
<dbReference type="GO" id="GO:0016989">
    <property type="term" value="F:sigma factor antagonist activity"/>
    <property type="evidence" value="ECO:0007669"/>
    <property type="project" value="TreeGrafter"/>
</dbReference>